<dbReference type="SUPFAM" id="SSF51197">
    <property type="entry name" value="Clavaminate synthase-like"/>
    <property type="match status" value="1"/>
</dbReference>
<dbReference type="AlphaFoldDB" id="A0A0V0G9E1"/>
<dbReference type="InterPro" id="IPR027443">
    <property type="entry name" value="IPNS-like_sf"/>
</dbReference>
<dbReference type="PANTHER" id="PTHR10209:SF881">
    <property type="entry name" value="FI07970P-RELATED"/>
    <property type="match status" value="1"/>
</dbReference>
<dbReference type="PANTHER" id="PTHR10209">
    <property type="entry name" value="OXIDOREDUCTASE, 2OG-FE II OXYGENASE FAMILY PROTEIN"/>
    <property type="match status" value="1"/>
</dbReference>
<organism evidence="7">
    <name type="scientific">Triatoma dimidiata</name>
    <name type="common">Kissing bug</name>
    <name type="synonym">Meccus dimidiatus</name>
    <dbReference type="NCBI Taxonomy" id="72491"/>
    <lineage>
        <taxon>Eukaryota</taxon>
        <taxon>Metazoa</taxon>
        <taxon>Ecdysozoa</taxon>
        <taxon>Arthropoda</taxon>
        <taxon>Hexapoda</taxon>
        <taxon>Insecta</taxon>
        <taxon>Pterygota</taxon>
        <taxon>Neoptera</taxon>
        <taxon>Paraneoptera</taxon>
        <taxon>Hemiptera</taxon>
        <taxon>Heteroptera</taxon>
        <taxon>Panheteroptera</taxon>
        <taxon>Cimicomorpha</taxon>
        <taxon>Reduviidae</taxon>
        <taxon>Triatominae</taxon>
        <taxon>Triatoma</taxon>
    </lineage>
</organism>
<evidence type="ECO:0000313" key="7">
    <source>
        <dbReference type="EMBL" id="JAP04521.1"/>
    </source>
</evidence>
<evidence type="ECO:0000259" key="5">
    <source>
        <dbReference type="Pfam" id="PF03171"/>
    </source>
</evidence>
<keyword evidence="4" id="KW-0408">Iron</keyword>
<sequence length="344" mass="38925">MSSTLINNNAIPIIDMAYISHREVWPIKACTRQSAHKLYRALVDTGLALLVNHGIAEMKLQQAYRKLDYFCSLPESDRKEFEGAQNSSQTSGYHPAGPKIPGQLNDYKHVYNVKSNCKEPMPTTFINNVGLNQLECIFDDFKSLASTLMQFIAIGIGITPKHFRHVYDQLLRDDDESLFQLIYYPPTDDRIHGDERYSAEKTENGMFVLIAQDAESGLQVLQCKKWVTVGYLPGAILLICGNLLKVWTEEMCVPVPYRFTIPVDINIRSRSRHCAILASRIPPTTIELCPAAAPPLHVVTTNLEQIIASVENLNDNENNQHLNPLIRVIHYIWAICRTPCKNNC</sequence>
<dbReference type="GO" id="GO:0046872">
    <property type="term" value="F:metal ion binding"/>
    <property type="evidence" value="ECO:0007669"/>
    <property type="project" value="UniProtKB-KW"/>
</dbReference>
<evidence type="ECO:0000256" key="2">
    <source>
        <dbReference type="ARBA" id="ARBA00022723"/>
    </source>
</evidence>
<name>A0A0V0G9E1_TRIDM</name>
<dbReference type="InterPro" id="IPR044861">
    <property type="entry name" value="IPNS-like_FE2OG_OXY"/>
</dbReference>
<evidence type="ECO:0000256" key="3">
    <source>
        <dbReference type="ARBA" id="ARBA00023002"/>
    </source>
</evidence>
<dbReference type="GO" id="GO:0016491">
    <property type="term" value="F:oxidoreductase activity"/>
    <property type="evidence" value="ECO:0007669"/>
    <property type="project" value="UniProtKB-KW"/>
</dbReference>
<accession>A0A0V0G9E1</accession>
<dbReference type="Gene3D" id="2.60.120.330">
    <property type="entry name" value="B-lactam Antibiotic, Isopenicillin N Synthase, Chain"/>
    <property type="match status" value="1"/>
</dbReference>
<keyword evidence="2" id="KW-0479">Metal-binding</keyword>
<protein>
    <submittedName>
        <fullName evidence="7">Putative iron/ascorbate family oxidoreductase</fullName>
    </submittedName>
</protein>
<dbReference type="EMBL" id="GECL01001603">
    <property type="protein sequence ID" value="JAP04521.1"/>
    <property type="molecule type" value="Transcribed_RNA"/>
</dbReference>
<evidence type="ECO:0000256" key="1">
    <source>
        <dbReference type="ARBA" id="ARBA00008056"/>
    </source>
</evidence>
<dbReference type="InterPro" id="IPR026992">
    <property type="entry name" value="DIOX_N"/>
</dbReference>
<proteinExistence type="inferred from homology"/>
<feature type="domain" description="Isopenicillin N synthase-like Fe(2+) 2OG dioxygenase" evidence="5">
    <location>
        <begin position="177"/>
        <end position="250"/>
    </location>
</feature>
<evidence type="ECO:0000259" key="6">
    <source>
        <dbReference type="Pfam" id="PF14226"/>
    </source>
</evidence>
<evidence type="ECO:0000256" key="4">
    <source>
        <dbReference type="ARBA" id="ARBA00023004"/>
    </source>
</evidence>
<reference evidence="7" key="1">
    <citation type="journal article" date="2018" name="J. Proteomics">
        <title>Exploring the molecular complexity of Triatoma dimidiata sialome.</title>
        <authorList>
            <person name="Santiago P.B."/>
            <person name="de Araujo C.N."/>
            <person name="Charneau S."/>
            <person name="Bastos I.M.D."/>
            <person name="Assumpcao T.C.F."/>
            <person name="Queiroz R.M.L."/>
            <person name="Praca Y.R."/>
            <person name="Cordeiro T.M."/>
            <person name="Garcia C.H.S."/>
            <person name="da Silva I.G."/>
            <person name="Raiol T."/>
            <person name="Motta F.N."/>
            <person name="de Araujo Oliveira J.V."/>
            <person name="de Sousa M.V."/>
            <person name="Ribeiro J.M.C."/>
            <person name="de Santana J.M."/>
        </authorList>
    </citation>
    <scope>NUCLEOTIDE SEQUENCE</scope>
    <source>
        <strain evidence="7">Santander</strain>
        <tissue evidence="7">Salivary glands</tissue>
    </source>
</reference>
<dbReference type="Pfam" id="PF14226">
    <property type="entry name" value="DIOX_N"/>
    <property type="match status" value="1"/>
</dbReference>
<keyword evidence="3" id="KW-0560">Oxidoreductase</keyword>
<feature type="domain" description="Non-haem dioxygenase N-terminal" evidence="6">
    <location>
        <begin position="11"/>
        <end position="122"/>
    </location>
</feature>
<dbReference type="Pfam" id="PF03171">
    <property type="entry name" value="2OG-FeII_Oxy"/>
    <property type="match status" value="1"/>
</dbReference>
<comment type="similarity">
    <text evidence="1">Belongs to the iron/ascorbate-dependent oxidoreductase family.</text>
</comment>